<dbReference type="InterPro" id="IPR006311">
    <property type="entry name" value="TAT_signal"/>
</dbReference>
<evidence type="ECO:0000256" key="3">
    <source>
        <dbReference type="ARBA" id="ARBA00022806"/>
    </source>
</evidence>
<feature type="region of interest" description="Disordered" evidence="5">
    <location>
        <begin position="17"/>
        <end position="86"/>
    </location>
</feature>
<reference evidence="8" key="1">
    <citation type="submission" date="2022-07" db="EMBL/GenBank/DDBJ databases">
        <title>Phylogenomic reconstructions and comparative analyses of Kickxellomycotina fungi.</title>
        <authorList>
            <person name="Reynolds N.K."/>
            <person name="Stajich J.E."/>
            <person name="Barry K."/>
            <person name="Grigoriev I.V."/>
            <person name="Crous P."/>
            <person name="Smith M.E."/>
        </authorList>
    </citation>
    <scope>NUCLEOTIDE SEQUENCE</scope>
    <source>
        <strain evidence="8">NBRC 32514</strain>
    </source>
</reference>
<evidence type="ECO:0000256" key="5">
    <source>
        <dbReference type="SAM" id="MobiDB-lite"/>
    </source>
</evidence>
<proteinExistence type="predicted"/>
<dbReference type="GO" id="GO:0005524">
    <property type="term" value="F:ATP binding"/>
    <property type="evidence" value="ECO:0007669"/>
    <property type="project" value="UniProtKB-KW"/>
</dbReference>
<dbReference type="Gene3D" id="3.40.50.300">
    <property type="entry name" value="P-loop containing nucleotide triphosphate hydrolases"/>
    <property type="match status" value="2"/>
</dbReference>
<keyword evidence="9" id="KW-1185">Reference proteome</keyword>
<dbReference type="OrthoDB" id="10256233at2759"/>
<evidence type="ECO:0000256" key="1">
    <source>
        <dbReference type="ARBA" id="ARBA00022741"/>
    </source>
</evidence>
<feature type="compositionally biased region" description="Polar residues" evidence="5">
    <location>
        <begin position="26"/>
        <end position="35"/>
    </location>
</feature>
<feature type="compositionally biased region" description="Low complexity" evidence="5">
    <location>
        <begin position="56"/>
        <end position="66"/>
    </location>
</feature>
<keyword evidence="1" id="KW-0547">Nucleotide-binding</keyword>
<dbReference type="CDD" id="cd18787">
    <property type="entry name" value="SF2_C_DEAD"/>
    <property type="match status" value="1"/>
</dbReference>
<keyword evidence="3" id="KW-0347">Helicase</keyword>
<dbReference type="Pfam" id="PF00270">
    <property type="entry name" value="DEAD"/>
    <property type="match status" value="1"/>
</dbReference>
<protein>
    <recommendedName>
        <fullName evidence="10">P-loop containing nucleoside triphosphate hydrolase protein</fullName>
    </recommendedName>
</protein>
<evidence type="ECO:0008006" key="10">
    <source>
        <dbReference type="Google" id="ProtNLM"/>
    </source>
</evidence>
<evidence type="ECO:0000259" key="7">
    <source>
        <dbReference type="PROSITE" id="PS51194"/>
    </source>
</evidence>
<keyword evidence="4" id="KW-0067">ATP-binding</keyword>
<dbReference type="SUPFAM" id="SSF52540">
    <property type="entry name" value="P-loop containing nucleoside triphosphate hydrolases"/>
    <property type="match status" value="1"/>
</dbReference>
<dbReference type="InterPro" id="IPR001650">
    <property type="entry name" value="Helicase_C-like"/>
</dbReference>
<dbReference type="SMART" id="SM00487">
    <property type="entry name" value="DEXDc"/>
    <property type="match status" value="1"/>
</dbReference>
<evidence type="ECO:0000259" key="6">
    <source>
        <dbReference type="PROSITE" id="PS51192"/>
    </source>
</evidence>
<dbReference type="PANTHER" id="PTHR47960">
    <property type="entry name" value="DEAD-BOX ATP-DEPENDENT RNA HELICASE 50"/>
    <property type="match status" value="1"/>
</dbReference>
<dbReference type="PROSITE" id="PS51192">
    <property type="entry name" value="HELICASE_ATP_BIND_1"/>
    <property type="match status" value="1"/>
</dbReference>
<gene>
    <name evidence="8" type="ORF">LPJ53_006314</name>
</gene>
<feature type="domain" description="Helicase C-terminal" evidence="7">
    <location>
        <begin position="394"/>
        <end position="579"/>
    </location>
</feature>
<dbReference type="GO" id="GO:0003676">
    <property type="term" value="F:nucleic acid binding"/>
    <property type="evidence" value="ECO:0007669"/>
    <property type="project" value="InterPro"/>
</dbReference>
<dbReference type="GO" id="GO:0004386">
    <property type="term" value="F:helicase activity"/>
    <property type="evidence" value="ECO:0007669"/>
    <property type="project" value="UniProtKB-KW"/>
</dbReference>
<dbReference type="InterPro" id="IPR027417">
    <property type="entry name" value="P-loop_NTPase"/>
</dbReference>
<dbReference type="InterPro" id="IPR011545">
    <property type="entry name" value="DEAD/DEAH_box_helicase_dom"/>
</dbReference>
<keyword evidence="2" id="KW-0378">Hydrolase</keyword>
<dbReference type="Proteomes" id="UP001149813">
    <property type="component" value="Unassembled WGS sequence"/>
</dbReference>
<dbReference type="PROSITE" id="PS51318">
    <property type="entry name" value="TAT"/>
    <property type="match status" value="1"/>
</dbReference>
<dbReference type="GO" id="GO:0016787">
    <property type="term" value="F:hydrolase activity"/>
    <property type="evidence" value="ECO:0007669"/>
    <property type="project" value="UniProtKB-KW"/>
</dbReference>
<evidence type="ECO:0000256" key="4">
    <source>
        <dbReference type="ARBA" id="ARBA00022840"/>
    </source>
</evidence>
<evidence type="ECO:0000256" key="2">
    <source>
        <dbReference type="ARBA" id="ARBA00022801"/>
    </source>
</evidence>
<accession>A0A9W7XQI7</accession>
<sequence length="579" mass="62370">MLLHALRRAFLHTTATAPAGAAGSTQRAAQVTASQAKRDRWTDLKRAAHRKRQDAGSTGSRSSGGRAQHLDARMRRAQTHKQRHQEALGHVRLTTHTRRELAAGEARVLLQRTRQLRARRAPGVGFTPARFRLMPLASAEETRPAAFDALGLRPEVVEAARTVLGGDAAPTEVQAAGVPVLLRGDDALLAAETGGGKTLAYALPLISALRAAETAGDARRERRPRALILVPSRQLAAQVAAVLKQLGHVAKHRTVLAHLGVARAHLRQHAQQPIDILVATPAAAQRYLQRDPLFSPADLRHVIVDEADTLMDSKAFGRATMDVLALVRRAAGTQGKGKGAQHVYVAATVPKTLGDVLARRHAGLAHVATQTVHRAPERLAQEFVDVARDYQGRRLAALWYVLKGAARDSHVLIFCNTRAHANLVFRQMARRGIPALLLSGGGSGAEKEGAEPVGAADASDLRAPVPRFDRDEVLRAFYDAAPVPKHLLPPGIALPDNASAGEQQRKIMVCTDLASRGLDTTCVRHVVLFDFPTTAADYLHRAGRTARAGKRGKVTALVGKNDRRLADQIRLAVRQGATV</sequence>
<dbReference type="EMBL" id="JANBOJ010000659">
    <property type="protein sequence ID" value="KAJ1718784.1"/>
    <property type="molecule type" value="Genomic_DNA"/>
</dbReference>
<evidence type="ECO:0000313" key="8">
    <source>
        <dbReference type="EMBL" id="KAJ1718784.1"/>
    </source>
</evidence>
<comment type="caution">
    <text evidence="8">The sequence shown here is derived from an EMBL/GenBank/DDBJ whole genome shotgun (WGS) entry which is preliminary data.</text>
</comment>
<feature type="compositionally biased region" description="Basic and acidic residues" evidence="5">
    <location>
        <begin position="36"/>
        <end position="46"/>
    </location>
</feature>
<dbReference type="AlphaFoldDB" id="A0A9W7XQI7"/>
<name>A0A9W7XQI7_9FUNG</name>
<dbReference type="InterPro" id="IPR014001">
    <property type="entry name" value="Helicase_ATP-bd"/>
</dbReference>
<dbReference type="SMART" id="SM00490">
    <property type="entry name" value="HELICc"/>
    <property type="match status" value="1"/>
</dbReference>
<organism evidence="8 9">
    <name type="scientific">Coemansia erecta</name>
    <dbReference type="NCBI Taxonomy" id="147472"/>
    <lineage>
        <taxon>Eukaryota</taxon>
        <taxon>Fungi</taxon>
        <taxon>Fungi incertae sedis</taxon>
        <taxon>Zoopagomycota</taxon>
        <taxon>Kickxellomycotina</taxon>
        <taxon>Kickxellomycetes</taxon>
        <taxon>Kickxellales</taxon>
        <taxon>Kickxellaceae</taxon>
        <taxon>Coemansia</taxon>
    </lineage>
</organism>
<evidence type="ECO:0000313" key="9">
    <source>
        <dbReference type="Proteomes" id="UP001149813"/>
    </source>
</evidence>
<dbReference type="PROSITE" id="PS51194">
    <property type="entry name" value="HELICASE_CTER"/>
    <property type="match status" value="1"/>
</dbReference>
<feature type="domain" description="Helicase ATP-binding" evidence="6">
    <location>
        <begin position="178"/>
        <end position="326"/>
    </location>
</feature>
<dbReference type="Pfam" id="PF00271">
    <property type="entry name" value="Helicase_C"/>
    <property type="match status" value="1"/>
</dbReference>